<organism evidence="2 3">
    <name type="scientific">Oryctes borbonicus</name>
    <dbReference type="NCBI Taxonomy" id="1629725"/>
    <lineage>
        <taxon>Eukaryota</taxon>
        <taxon>Metazoa</taxon>
        <taxon>Ecdysozoa</taxon>
        <taxon>Arthropoda</taxon>
        <taxon>Hexapoda</taxon>
        <taxon>Insecta</taxon>
        <taxon>Pterygota</taxon>
        <taxon>Neoptera</taxon>
        <taxon>Endopterygota</taxon>
        <taxon>Coleoptera</taxon>
        <taxon>Polyphaga</taxon>
        <taxon>Scarabaeiformia</taxon>
        <taxon>Scarabaeidae</taxon>
        <taxon>Dynastinae</taxon>
        <taxon>Oryctes</taxon>
    </lineage>
</organism>
<dbReference type="AlphaFoldDB" id="A0A0T6B7R8"/>
<evidence type="ECO:0000313" key="2">
    <source>
        <dbReference type="EMBL" id="KRT83345.1"/>
    </source>
</evidence>
<comment type="caution">
    <text evidence="2">The sequence shown here is derived from an EMBL/GenBank/DDBJ whole genome shotgun (WGS) entry which is preliminary data.</text>
</comment>
<evidence type="ECO:0000313" key="3">
    <source>
        <dbReference type="Proteomes" id="UP000051574"/>
    </source>
</evidence>
<evidence type="ECO:0000256" key="1">
    <source>
        <dbReference type="SAM" id="SignalP"/>
    </source>
</evidence>
<name>A0A0T6B7R8_9SCAR</name>
<protein>
    <recommendedName>
        <fullName evidence="4">Glycine rich protein</fullName>
    </recommendedName>
</protein>
<accession>A0A0T6B7R8</accession>
<gene>
    <name evidence="2" type="ORF">AMK59_3138</name>
</gene>
<reference evidence="2 3" key="1">
    <citation type="submission" date="2015-09" db="EMBL/GenBank/DDBJ databases">
        <title>Draft genome of the scarab beetle Oryctes borbonicus.</title>
        <authorList>
            <person name="Meyer J.M."/>
            <person name="Markov G.V."/>
            <person name="Baskaran P."/>
            <person name="Herrmann M."/>
            <person name="Sommer R.J."/>
            <person name="Roedelsperger C."/>
        </authorList>
    </citation>
    <scope>NUCLEOTIDE SEQUENCE [LARGE SCALE GENOMIC DNA]</scope>
    <source>
        <strain evidence="2">OB123</strain>
        <tissue evidence="2">Whole animal</tissue>
    </source>
</reference>
<sequence length="137" mass="12745">MNTLTVAIFVCLAVFAYAKPGGWAGHGAWGGWAGHGGVDAVIAPGVAVVGPAASAAGHGLGLGLGVGLGAGLGAAHGGVAVVGPGTVPAAIVGPAGKVVADGLYGIGPESFTYGAHAGYGAHGGYGAYGGYGAHGKW</sequence>
<proteinExistence type="predicted"/>
<dbReference type="EMBL" id="LJIG01009305">
    <property type="protein sequence ID" value="KRT83345.1"/>
    <property type="molecule type" value="Genomic_DNA"/>
</dbReference>
<evidence type="ECO:0008006" key="4">
    <source>
        <dbReference type="Google" id="ProtNLM"/>
    </source>
</evidence>
<dbReference type="Proteomes" id="UP000051574">
    <property type="component" value="Unassembled WGS sequence"/>
</dbReference>
<keyword evidence="3" id="KW-1185">Reference proteome</keyword>
<feature type="chain" id="PRO_5006668430" description="Glycine rich protein" evidence="1">
    <location>
        <begin position="19"/>
        <end position="137"/>
    </location>
</feature>
<feature type="signal peptide" evidence="1">
    <location>
        <begin position="1"/>
        <end position="18"/>
    </location>
</feature>
<keyword evidence="1" id="KW-0732">Signal</keyword>